<dbReference type="EMBL" id="CP106831">
    <property type="protein sequence ID" value="WIH96299.1"/>
    <property type="molecule type" value="Genomic_DNA"/>
</dbReference>
<dbReference type="PANTHER" id="PTHR30576">
    <property type="entry name" value="COLANIC BIOSYNTHESIS UDP-GLUCOSE LIPID CARRIER TRANSFERASE"/>
    <property type="match status" value="1"/>
</dbReference>
<dbReference type="InterPro" id="IPR017475">
    <property type="entry name" value="EPS_sugar_tfrase"/>
</dbReference>
<comment type="subcellular location">
    <subcellularLocation>
        <location evidence="1">Membrane</location>
        <topology evidence="1">Multi-pass membrane protein</topology>
    </subcellularLocation>
</comment>
<evidence type="ECO:0000259" key="8">
    <source>
        <dbReference type="Pfam" id="PF02397"/>
    </source>
</evidence>
<keyword evidence="5 7" id="KW-1133">Transmembrane helix</keyword>
<feature type="domain" description="Bacterial sugar transferase" evidence="8">
    <location>
        <begin position="216"/>
        <end position="400"/>
    </location>
</feature>
<name>A0ABY8V3R2_9FLAO</name>
<feature type="transmembrane region" description="Helical" evidence="7">
    <location>
        <begin position="25"/>
        <end position="42"/>
    </location>
</feature>
<evidence type="ECO:0000256" key="4">
    <source>
        <dbReference type="ARBA" id="ARBA00022692"/>
    </source>
</evidence>
<comment type="similarity">
    <text evidence="2">Belongs to the bacterial sugar transferase family.</text>
</comment>
<proteinExistence type="inferred from homology"/>
<evidence type="ECO:0000256" key="6">
    <source>
        <dbReference type="ARBA" id="ARBA00023136"/>
    </source>
</evidence>
<keyword evidence="10" id="KW-1185">Reference proteome</keyword>
<dbReference type="RefSeq" id="WP_284582927.1">
    <property type="nucleotide sequence ID" value="NZ_CP106831.1"/>
</dbReference>
<dbReference type="Pfam" id="PF02397">
    <property type="entry name" value="Bac_transf"/>
    <property type="match status" value="1"/>
</dbReference>
<keyword evidence="4 7" id="KW-0812">Transmembrane</keyword>
<keyword evidence="3" id="KW-0808">Transferase</keyword>
<dbReference type="Proteomes" id="UP001223501">
    <property type="component" value="Chromosome"/>
</dbReference>
<evidence type="ECO:0000256" key="3">
    <source>
        <dbReference type="ARBA" id="ARBA00022679"/>
    </source>
</evidence>
<dbReference type="InterPro" id="IPR003362">
    <property type="entry name" value="Bact_transf"/>
</dbReference>
<feature type="transmembrane region" description="Helical" evidence="7">
    <location>
        <begin position="222"/>
        <end position="245"/>
    </location>
</feature>
<reference evidence="9 10" key="1">
    <citation type="submission" date="2022-09" db="EMBL/GenBank/DDBJ databases">
        <title>Whole genome sequencing analysis of tet(X)-positive Empedobacter falsenii YWS9-3.</title>
        <authorList>
            <person name="Chen C."/>
            <person name="Lv Y.-L."/>
        </authorList>
    </citation>
    <scope>NUCLEOTIDE SEQUENCE [LARGE SCALE GENOMIC DNA]</scope>
    <source>
        <strain evidence="9 10">YWS9-3_T</strain>
    </source>
</reference>
<evidence type="ECO:0000256" key="1">
    <source>
        <dbReference type="ARBA" id="ARBA00004141"/>
    </source>
</evidence>
<feature type="transmembrane region" description="Helical" evidence="7">
    <location>
        <begin position="54"/>
        <end position="75"/>
    </location>
</feature>
<protein>
    <submittedName>
        <fullName evidence="9">Exopolysaccharide biosynthesis polyprenyl glycosylphosphotransferase</fullName>
    </submittedName>
</protein>
<organism evidence="9 10">
    <name type="scientific">Empedobacter falsenii</name>
    <dbReference type="NCBI Taxonomy" id="343874"/>
    <lineage>
        <taxon>Bacteria</taxon>
        <taxon>Pseudomonadati</taxon>
        <taxon>Bacteroidota</taxon>
        <taxon>Flavobacteriia</taxon>
        <taxon>Flavobacteriales</taxon>
        <taxon>Weeksellaceae</taxon>
        <taxon>Empedobacter</taxon>
    </lineage>
</organism>
<evidence type="ECO:0000256" key="7">
    <source>
        <dbReference type="SAM" id="Phobius"/>
    </source>
</evidence>
<dbReference type="PANTHER" id="PTHR30576:SF0">
    <property type="entry name" value="UNDECAPRENYL-PHOSPHATE N-ACETYLGALACTOSAMINYL 1-PHOSPHATE TRANSFERASE-RELATED"/>
    <property type="match status" value="1"/>
</dbReference>
<evidence type="ECO:0000256" key="2">
    <source>
        <dbReference type="ARBA" id="ARBA00006464"/>
    </source>
</evidence>
<evidence type="ECO:0000313" key="10">
    <source>
        <dbReference type="Proteomes" id="UP001223501"/>
    </source>
</evidence>
<evidence type="ECO:0000313" key="9">
    <source>
        <dbReference type="EMBL" id="WIH96299.1"/>
    </source>
</evidence>
<dbReference type="NCBIfam" id="TIGR03025">
    <property type="entry name" value="EPS_sugtrans"/>
    <property type="match status" value="1"/>
</dbReference>
<sequence>MVFLASKTKYYKEISSKNFGRFKRYFNQVFLFSIIVYAISGIKDEQLLSNRMTLEFLLYFYVSSFFIRIIIITFYKYLLKNGYYVSNVCIIGINNNTEIFVETLNSTLGNNFRGLISKIKNPKYLFPSFEMDSIDLNDFIDKNNIDTIYLSQSSDLGGKIISQLILHCQKKHLNFYIIPNSKYGDVTKLEIQYLDTLPILKIRMFPLDLAYNQFLKSVLDKIFSFLFCILFLSWLFPLISILILIDSKGSIIFKQKRNGLNGKEFDCYKFRTMRTTSTNSIIETKRNDNRVTRIGKFLRKTSLDEIPQFINVLKGDMSVVGPRPHMIVQDVYYKEVIEKYYLRHYVKPGITGLAQIRGYRGAIDSNEDMEKRISADAFYVRNWSIPLDLKIIFQTALLMVKGDDNAI</sequence>
<keyword evidence="6 7" id="KW-0472">Membrane</keyword>
<evidence type="ECO:0000256" key="5">
    <source>
        <dbReference type="ARBA" id="ARBA00022989"/>
    </source>
</evidence>
<gene>
    <name evidence="9" type="ORF">OBA43_08375</name>
</gene>
<accession>A0ABY8V3R2</accession>